<dbReference type="PRINTS" id="PR00463">
    <property type="entry name" value="EP450I"/>
</dbReference>
<dbReference type="InterPro" id="IPR002401">
    <property type="entry name" value="Cyt_P450_E_grp-I"/>
</dbReference>
<dbReference type="FunFam" id="1.10.630.10:FF:000011">
    <property type="entry name" value="Cytochrome P450 83B1"/>
    <property type="match status" value="1"/>
</dbReference>
<dbReference type="InterPro" id="IPR017972">
    <property type="entry name" value="Cyt_P450_CS"/>
</dbReference>
<evidence type="ECO:0000256" key="5">
    <source>
        <dbReference type="ARBA" id="ARBA00023002"/>
    </source>
</evidence>
<evidence type="ECO:0000256" key="2">
    <source>
        <dbReference type="ARBA" id="ARBA00010617"/>
    </source>
</evidence>
<gene>
    <name evidence="11" type="ORF">CEY00_Acc16577</name>
</gene>
<dbReference type="PANTHER" id="PTHR47955">
    <property type="entry name" value="CYTOCHROME P450 FAMILY 71 PROTEIN"/>
    <property type="match status" value="1"/>
</dbReference>
<feature type="transmembrane region" description="Helical" evidence="10">
    <location>
        <begin position="312"/>
        <end position="333"/>
    </location>
</feature>
<dbReference type="CDD" id="cd11072">
    <property type="entry name" value="CYP71-like"/>
    <property type="match status" value="1"/>
</dbReference>
<reference evidence="12" key="2">
    <citation type="journal article" date="2018" name="BMC Genomics">
        <title>A manually annotated Actinidia chinensis var. chinensis (kiwifruit) genome highlights the challenges associated with draft genomes and gene prediction in plants.</title>
        <authorList>
            <person name="Pilkington S.M."/>
            <person name="Crowhurst R."/>
            <person name="Hilario E."/>
            <person name="Nardozza S."/>
            <person name="Fraser L."/>
            <person name="Peng Y."/>
            <person name="Gunaseelan K."/>
            <person name="Simpson R."/>
            <person name="Tahir J."/>
            <person name="Deroles S.C."/>
            <person name="Templeton K."/>
            <person name="Luo Z."/>
            <person name="Davy M."/>
            <person name="Cheng C."/>
            <person name="McNeilage M."/>
            <person name="Scaglione D."/>
            <person name="Liu Y."/>
            <person name="Zhang Q."/>
            <person name="Datson P."/>
            <person name="De Silva N."/>
            <person name="Gardiner S.E."/>
            <person name="Bassett H."/>
            <person name="Chagne D."/>
            <person name="McCallum J."/>
            <person name="Dzierzon H."/>
            <person name="Deng C."/>
            <person name="Wang Y.Y."/>
            <person name="Barron L."/>
            <person name="Manako K."/>
            <person name="Bowen J."/>
            <person name="Foster T.M."/>
            <person name="Erridge Z.A."/>
            <person name="Tiffin H."/>
            <person name="Waite C.N."/>
            <person name="Davies K.M."/>
            <person name="Grierson E.P."/>
            <person name="Laing W.A."/>
            <person name="Kirk R."/>
            <person name="Chen X."/>
            <person name="Wood M."/>
            <person name="Montefiori M."/>
            <person name="Brummell D.A."/>
            <person name="Schwinn K.E."/>
            <person name="Catanach A."/>
            <person name="Fullerton C."/>
            <person name="Li D."/>
            <person name="Meiyalaghan S."/>
            <person name="Nieuwenhuizen N."/>
            <person name="Read N."/>
            <person name="Prakash R."/>
            <person name="Hunter D."/>
            <person name="Zhang H."/>
            <person name="McKenzie M."/>
            <person name="Knabel M."/>
            <person name="Harris A."/>
            <person name="Allan A.C."/>
            <person name="Gleave A."/>
            <person name="Chen A."/>
            <person name="Janssen B.J."/>
            <person name="Plunkett B."/>
            <person name="Ampomah-Dwamena C."/>
            <person name="Voogd C."/>
            <person name="Leif D."/>
            <person name="Lafferty D."/>
            <person name="Souleyre E.J.F."/>
            <person name="Varkonyi-Gasic E."/>
            <person name="Gambi F."/>
            <person name="Hanley J."/>
            <person name="Yao J.L."/>
            <person name="Cheung J."/>
            <person name="David K.M."/>
            <person name="Warren B."/>
            <person name="Marsh K."/>
            <person name="Snowden K.C."/>
            <person name="Lin-Wang K."/>
            <person name="Brian L."/>
            <person name="Martinez-Sanchez M."/>
            <person name="Wang M."/>
            <person name="Ileperuma N."/>
            <person name="Macnee N."/>
            <person name="Campin R."/>
            <person name="McAtee P."/>
            <person name="Drummond R.S.M."/>
            <person name="Espley R.V."/>
            <person name="Ireland H.S."/>
            <person name="Wu R."/>
            <person name="Atkinson R.G."/>
            <person name="Karunairetnam S."/>
            <person name="Bulley S."/>
            <person name="Chunkath S."/>
            <person name="Hanley Z."/>
            <person name="Storey R."/>
            <person name="Thrimawithana A.H."/>
            <person name="Thomson S."/>
            <person name="David C."/>
            <person name="Testolin R."/>
            <person name="Huang H."/>
            <person name="Hellens R.P."/>
            <person name="Schaffer R.J."/>
        </authorList>
    </citation>
    <scope>NUCLEOTIDE SEQUENCE [LARGE SCALE GENOMIC DNA]</scope>
    <source>
        <strain evidence="12">cv. Red5</strain>
    </source>
</reference>
<dbReference type="FunCoup" id="A0A2R6QJI4">
    <property type="interactions" value="1313"/>
</dbReference>
<accession>A0A2R6QJI4</accession>
<dbReference type="SUPFAM" id="SSF48264">
    <property type="entry name" value="Cytochrome P450"/>
    <property type="match status" value="1"/>
</dbReference>
<evidence type="ECO:0000256" key="6">
    <source>
        <dbReference type="ARBA" id="ARBA00023004"/>
    </source>
</evidence>
<comment type="caution">
    <text evidence="11">The sequence shown here is derived from an EMBL/GenBank/DDBJ whole genome shotgun (WGS) entry which is preliminary data.</text>
</comment>
<dbReference type="GO" id="GO:0005506">
    <property type="term" value="F:iron ion binding"/>
    <property type="evidence" value="ECO:0007669"/>
    <property type="project" value="InterPro"/>
</dbReference>
<evidence type="ECO:0000256" key="8">
    <source>
        <dbReference type="PIRSR" id="PIRSR602401-1"/>
    </source>
</evidence>
<evidence type="ECO:0000256" key="9">
    <source>
        <dbReference type="RuleBase" id="RU000461"/>
    </source>
</evidence>
<dbReference type="PANTHER" id="PTHR47955:SF19">
    <property type="entry name" value="CYTOCHROME P450 71A9-LIKE ISOFORM X1"/>
    <property type="match status" value="1"/>
</dbReference>
<dbReference type="GO" id="GO:0004497">
    <property type="term" value="F:monooxygenase activity"/>
    <property type="evidence" value="ECO:0007669"/>
    <property type="project" value="UniProtKB-KW"/>
</dbReference>
<keyword evidence="10" id="KW-1133">Transmembrane helix</keyword>
<dbReference type="OrthoDB" id="2789670at2759"/>
<dbReference type="GO" id="GO:0020037">
    <property type="term" value="F:heme binding"/>
    <property type="evidence" value="ECO:0007669"/>
    <property type="project" value="InterPro"/>
</dbReference>
<evidence type="ECO:0000256" key="7">
    <source>
        <dbReference type="ARBA" id="ARBA00023033"/>
    </source>
</evidence>
<proteinExistence type="inferred from homology"/>
<dbReference type="InParanoid" id="A0A2R6QJI4"/>
<organism evidence="11 12">
    <name type="scientific">Actinidia chinensis var. chinensis</name>
    <name type="common">Chinese soft-hair kiwi</name>
    <dbReference type="NCBI Taxonomy" id="1590841"/>
    <lineage>
        <taxon>Eukaryota</taxon>
        <taxon>Viridiplantae</taxon>
        <taxon>Streptophyta</taxon>
        <taxon>Embryophyta</taxon>
        <taxon>Tracheophyta</taxon>
        <taxon>Spermatophyta</taxon>
        <taxon>Magnoliopsida</taxon>
        <taxon>eudicotyledons</taxon>
        <taxon>Gunneridae</taxon>
        <taxon>Pentapetalae</taxon>
        <taxon>asterids</taxon>
        <taxon>Ericales</taxon>
        <taxon>Actinidiaceae</taxon>
        <taxon>Actinidia</taxon>
    </lineage>
</organism>
<dbReference type="GO" id="GO:0016705">
    <property type="term" value="F:oxidoreductase activity, acting on paired donors, with incorporation or reduction of molecular oxygen"/>
    <property type="evidence" value="ECO:0007669"/>
    <property type="project" value="InterPro"/>
</dbReference>
<dbReference type="Gene3D" id="1.10.630.10">
    <property type="entry name" value="Cytochrome P450"/>
    <property type="match status" value="1"/>
</dbReference>
<dbReference type="Proteomes" id="UP000241394">
    <property type="component" value="Chromosome LG15"/>
</dbReference>
<feature type="transmembrane region" description="Helical" evidence="10">
    <location>
        <begin position="20"/>
        <end position="42"/>
    </location>
</feature>
<dbReference type="OMA" id="YGAYWQD"/>
<keyword evidence="3 8" id="KW-0349">Heme</keyword>
<protein>
    <submittedName>
        <fullName evidence="11">2-methylbutanal oxime monooxygenase</fullName>
    </submittedName>
</protein>
<keyword evidence="10" id="KW-0472">Membrane</keyword>
<dbReference type="PRINTS" id="PR00385">
    <property type="entry name" value="P450"/>
</dbReference>
<dbReference type="InterPro" id="IPR036396">
    <property type="entry name" value="Cyt_P450_sf"/>
</dbReference>
<dbReference type="EMBL" id="NKQK01000015">
    <property type="protein sequence ID" value="PSS09555.1"/>
    <property type="molecule type" value="Genomic_DNA"/>
</dbReference>
<keyword evidence="4 8" id="KW-0479">Metal-binding</keyword>
<keyword evidence="6 8" id="KW-0408">Iron</keyword>
<dbReference type="AlphaFoldDB" id="A0A2R6QJI4"/>
<name>A0A2R6QJI4_ACTCC</name>
<keyword evidence="12" id="KW-1185">Reference proteome</keyword>
<dbReference type="STRING" id="1590841.A0A2R6QJI4"/>
<dbReference type="InterPro" id="IPR001128">
    <property type="entry name" value="Cyt_P450"/>
</dbReference>
<comment type="cofactor">
    <cofactor evidence="1 8">
        <name>heme</name>
        <dbReference type="ChEBI" id="CHEBI:30413"/>
    </cofactor>
</comment>
<dbReference type="Pfam" id="PF00067">
    <property type="entry name" value="p450"/>
    <property type="match status" value="1"/>
</dbReference>
<evidence type="ECO:0000313" key="11">
    <source>
        <dbReference type="EMBL" id="PSS09555.1"/>
    </source>
</evidence>
<evidence type="ECO:0000256" key="1">
    <source>
        <dbReference type="ARBA" id="ARBA00001971"/>
    </source>
</evidence>
<dbReference type="PROSITE" id="PS00086">
    <property type="entry name" value="CYTOCHROME_P450"/>
    <property type="match status" value="1"/>
</dbReference>
<sequence>MPITAIAITLMDLLTLPLVSLPWLLTLILLLLPILYIFFSLLNQKKNSSKRPPSPRRLPIIGNLHQLGEIPHHSLWKLSHKYGPIMLLQLGWTPTLVVSTPDLAKEVLRTHDLDCCTRPLSRGQRKLSYNFLDLAFSPYGEYWREMRKLCVIELFTNKRVQSFWYVRESEVSHLISTISRASPNPVDLSDLMFSLSNNVIGKIAFGTSHRGNQFEYGKLKDIIDDAMTLLSGFSASDFFPSIGGLLDVVTGLQWKLGRCFKNLDTFFEKVLEEHLDPARPKPQHEDIADVMLGLAKDRTTVIRLEKEHMKAVLLDIFLGAVDTSSVTMVWALAELVKNPRAMKKAQAEIRTHIGPKPMVPESELPNFKYLKLIVKETLRLHPPASLLIPHETIRDCKIGGYEIDVKTRVLVNAWAIGRDPKMWKDPEAFIPERFEGIGVDYKGQSFEFLPFGSGRRMCPGINMGIMSVEFTVANLLHCFDWKLPGGLKEEELNMEEEFGLNIRKKVPLKLVATKHNWEENK</sequence>
<evidence type="ECO:0000313" key="12">
    <source>
        <dbReference type="Proteomes" id="UP000241394"/>
    </source>
</evidence>
<evidence type="ECO:0000256" key="3">
    <source>
        <dbReference type="ARBA" id="ARBA00022617"/>
    </source>
</evidence>
<comment type="similarity">
    <text evidence="2 9">Belongs to the cytochrome P450 family.</text>
</comment>
<keyword evidence="7 9" id="KW-0503">Monooxygenase</keyword>
<keyword evidence="10" id="KW-0812">Transmembrane</keyword>
<keyword evidence="5 9" id="KW-0560">Oxidoreductase</keyword>
<evidence type="ECO:0000256" key="10">
    <source>
        <dbReference type="SAM" id="Phobius"/>
    </source>
</evidence>
<reference evidence="11 12" key="1">
    <citation type="submission" date="2017-07" db="EMBL/GenBank/DDBJ databases">
        <title>An improved, manually edited Actinidia chinensis var. chinensis (kiwifruit) genome highlights the challenges associated with draft genomes and gene prediction in plants.</title>
        <authorList>
            <person name="Pilkington S."/>
            <person name="Crowhurst R."/>
            <person name="Hilario E."/>
            <person name="Nardozza S."/>
            <person name="Fraser L."/>
            <person name="Peng Y."/>
            <person name="Gunaseelan K."/>
            <person name="Simpson R."/>
            <person name="Tahir J."/>
            <person name="Deroles S."/>
            <person name="Templeton K."/>
            <person name="Luo Z."/>
            <person name="Davy M."/>
            <person name="Cheng C."/>
            <person name="Mcneilage M."/>
            <person name="Scaglione D."/>
            <person name="Liu Y."/>
            <person name="Zhang Q."/>
            <person name="Datson P."/>
            <person name="De Silva N."/>
            <person name="Gardiner S."/>
            <person name="Bassett H."/>
            <person name="Chagne D."/>
            <person name="Mccallum J."/>
            <person name="Dzierzon H."/>
            <person name="Deng C."/>
            <person name="Wang Y.-Y."/>
            <person name="Barron N."/>
            <person name="Manako K."/>
            <person name="Bowen J."/>
            <person name="Foster T."/>
            <person name="Erridge Z."/>
            <person name="Tiffin H."/>
            <person name="Waite C."/>
            <person name="Davies K."/>
            <person name="Grierson E."/>
            <person name="Laing W."/>
            <person name="Kirk R."/>
            <person name="Chen X."/>
            <person name="Wood M."/>
            <person name="Montefiori M."/>
            <person name="Brummell D."/>
            <person name="Schwinn K."/>
            <person name="Catanach A."/>
            <person name="Fullerton C."/>
            <person name="Li D."/>
            <person name="Meiyalaghan S."/>
            <person name="Nieuwenhuizen N."/>
            <person name="Read N."/>
            <person name="Prakash R."/>
            <person name="Hunter D."/>
            <person name="Zhang H."/>
            <person name="Mckenzie M."/>
            <person name="Knabel M."/>
            <person name="Harris A."/>
            <person name="Allan A."/>
            <person name="Chen A."/>
            <person name="Janssen B."/>
            <person name="Plunkett B."/>
            <person name="Dwamena C."/>
            <person name="Voogd C."/>
            <person name="Leif D."/>
            <person name="Lafferty D."/>
            <person name="Souleyre E."/>
            <person name="Varkonyi-Gasic E."/>
            <person name="Gambi F."/>
            <person name="Hanley J."/>
            <person name="Yao J.-L."/>
            <person name="Cheung J."/>
            <person name="David K."/>
            <person name="Warren B."/>
            <person name="Marsh K."/>
            <person name="Snowden K."/>
            <person name="Lin-Wang K."/>
            <person name="Brian L."/>
            <person name="Martinez-Sanchez M."/>
            <person name="Wang M."/>
            <person name="Ileperuma N."/>
            <person name="Macnee N."/>
            <person name="Campin R."/>
            <person name="Mcatee P."/>
            <person name="Drummond R."/>
            <person name="Espley R."/>
            <person name="Ireland H."/>
            <person name="Wu R."/>
            <person name="Atkinson R."/>
            <person name="Karunairetnam S."/>
            <person name="Bulley S."/>
            <person name="Chunkath S."/>
            <person name="Hanley Z."/>
            <person name="Storey R."/>
            <person name="Thrimawithana A."/>
            <person name="Thomson S."/>
            <person name="David C."/>
            <person name="Testolin R."/>
        </authorList>
    </citation>
    <scope>NUCLEOTIDE SEQUENCE [LARGE SCALE GENOMIC DNA]</scope>
    <source>
        <strain evidence="12">cv. Red5</strain>
        <tissue evidence="11">Young leaf</tissue>
    </source>
</reference>
<feature type="binding site" description="axial binding residue" evidence="8">
    <location>
        <position position="458"/>
    </location>
    <ligand>
        <name>heme</name>
        <dbReference type="ChEBI" id="CHEBI:30413"/>
    </ligand>
    <ligandPart>
        <name>Fe</name>
        <dbReference type="ChEBI" id="CHEBI:18248"/>
    </ligandPart>
</feature>
<dbReference type="Gramene" id="PSS09555">
    <property type="protein sequence ID" value="PSS09555"/>
    <property type="gene ID" value="CEY00_Acc16577"/>
</dbReference>
<evidence type="ECO:0000256" key="4">
    <source>
        <dbReference type="ARBA" id="ARBA00022723"/>
    </source>
</evidence>